<evidence type="ECO:0000313" key="2">
    <source>
        <dbReference type="Proteomes" id="UP001239111"/>
    </source>
</evidence>
<evidence type="ECO:0000313" key="1">
    <source>
        <dbReference type="EMBL" id="KAJ8665027.1"/>
    </source>
</evidence>
<reference evidence="1" key="1">
    <citation type="submission" date="2023-04" db="EMBL/GenBank/DDBJ databases">
        <title>A chromosome-level genome assembly of the parasitoid wasp Eretmocerus hayati.</title>
        <authorList>
            <person name="Zhong Y."/>
            <person name="Liu S."/>
            <person name="Liu Y."/>
        </authorList>
    </citation>
    <scope>NUCLEOTIDE SEQUENCE</scope>
    <source>
        <strain evidence="1">ZJU_SS_LIU_2023</strain>
    </source>
</reference>
<protein>
    <submittedName>
        <fullName evidence="1">Uncharacterized protein</fullName>
    </submittedName>
</protein>
<dbReference type="EMBL" id="CM056744">
    <property type="protein sequence ID" value="KAJ8665027.1"/>
    <property type="molecule type" value="Genomic_DNA"/>
</dbReference>
<name>A0ACC2N1M2_9HYME</name>
<comment type="caution">
    <text evidence="1">The sequence shown here is derived from an EMBL/GenBank/DDBJ whole genome shotgun (WGS) entry which is preliminary data.</text>
</comment>
<organism evidence="1 2">
    <name type="scientific">Eretmocerus hayati</name>
    <dbReference type="NCBI Taxonomy" id="131215"/>
    <lineage>
        <taxon>Eukaryota</taxon>
        <taxon>Metazoa</taxon>
        <taxon>Ecdysozoa</taxon>
        <taxon>Arthropoda</taxon>
        <taxon>Hexapoda</taxon>
        <taxon>Insecta</taxon>
        <taxon>Pterygota</taxon>
        <taxon>Neoptera</taxon>
        <taxon>Endopterygota</taxon>
        <taxon>Hymenoptera</taxon>
        <taxon>Apocrita</taxon>
        <taxon>Proctotrupomorpha</taxon>
        <taxon>Chalcidoidea</taxon>
        <taxon>Aphelinidae</taxon>
        <taxon>Aphelininae</taxon>
        <taxon>Eretmocerus</taxon>
    </lineage>
</organism>
<dbReference type="Proteomes" id="UP001239111">
    <property type="component" value="Chromosome 4"/>
</dbReference>
<gene>
    <name evidence="1" type="ORF">QAD02_006689</name>
</gene>
<sequence length="1410" mass="156113">MSTEKTPLSGPYPDFGSAQSVPFYVQDARRFYSRRRRERQLQCLMFVSIVLTFLIALGLTIGFAVEQDLHAKAGVEQDTGGAAATPATRVKLSSETSRPSLSAEESKTAQKAANAALKARELADSETSSSKKNRSTILTSLEARVEAQALEAVAELGASKAIERARSFMGQPSKVGATLHLAISEDEICAENELGQLVNNVMCPSQPISKRYRTYDGTCNNPSQLGRALSAYKRVLEAEYADGVQTPRTLGILGTLLPSPRRISLQVIEPSVSSNRSFSAMLAAFGQFLERDMTQIAISRGTNGSQISCCPPNGGSHPECFPVNLGSDDPAFHAGGSSCMEFVRSAPAAQCKIGTRQQLNEVSAFIDGSALYGSDADSARASREFISGRLLEPLPTDSNDLNDNLDAEPNHLAVMRLIWSRQHNLVADRLALENPEWDDEKLYQESRRLVIAQLQHVTYAEFLPVVIGESETKAKSLGPLPTGFRPRKQFGTDLDDPSVANHFAAAAFTFVRSPRAARLTAKVTSTTATNKNSEKVGVNTLSSKPDLKATDSTSTRPKTSLYLSEFDPICNQDGSSCKLDFISSNIQRGRDHGLPGYAKWREYCGLTKPTKFDDLAGDIDAQTLDSLLKHYDNVEDVDLYTGASVEMAKGDALLGPTFTCMITRQFQSLQAGDSYWYEFADQPGSFSADQLAAIKNTTFARILCDASDGVISSRIRPMQPAGPNNPTIDCDKIPQVNFSAWKTQQPVLTPTETEIPAQDWIDFTTQVNETIFIMISNIESKKSPNANISNDWVEFHNSINRTLLDLREKLTSLKPKPILNLSQTPKLNAESDTFDWLSLENDINKTVAEIMDSIETNKPPPDSLPAVWAAYKKKINDTIMSVRKKFIVVKPVTLQKSVTEKLDDIPTIDWVQIKTDINSTIMDIVNSVNASKPIDGSPPADWLAFKEKFNNTFLNIKNKFSAIHAKPVLGLRELLNDKGVNLYAPKTTYESKTSKSGSTEKESVNSDEGEPINLTELKSRLNNTFNGIIESIGSDKSLVNTVKWDWITFEHQLNNTFNAFMNEFFGSYSKSYPKKYEKFGAPFDYTSYAQWNTANKTVDDIINKINSQKPAPGSPPEDWIEFGQKMSNTFATSKKTYESESTKNYATSKEKASIFAAPSDDQSFRQNFGATLAGLMTQLKKKPVNGSTPMDWLVYRQEVKASVNKLKYEIDEFKITELLVPVNTSVNSETKNSTFDWTAWKNKINATIDKVLAGLSTVPENTSTAWVGFRDDLKDTLESVKTDIASIQNQIAQAKLMTIINREWLNFKDSVNATVNDALDDIYTYVLSPADAALLNVNFYVKSRLSQVKKDLDALKADFLEKMNYDKSMMRIIGTLPPAASDASYLIDRTYVTSYQWIIILAVNIVHFMV</sequence>
<accession>A0ACC2N1M2</accession>
<keyword evidence="2" id="KW-1185">Reference proteome</keyword>
<proteinExistence type="predicted"/>